<proteinExistence type="predicted"/>
<dbReference type="InterPro" id="IPR057229">
    <property type="entry name" value="DUF7907"/>
</dbReference>
<evidence type="ECO:0000313" key="2">
    <source>
        <dbReference type="EMBL" id="KAF2250541.1"/>
    </source>
</evidence>
<accession>A0A6A6IJF4</accession>
<dbReference type="Pfam" id="PF25484">
    <property type="entry name" value="DUF7907"/>
    <property type="match status" value="1"/>
</dbReference>
<name>A0A6A6IJF4_9PLEO</name>
<reference evidence="2" key="1">
    <citation type="journal article" date="2020" name="Stud. Mycol.">
        <title>101 Dothideomycetes genomes: a test case for predicting lifestyles and emergence of pathogens.</title>
        <authorList>
            <person name="Haridas S."/>
            <person name="Albert R."/>
            <person name="Binder M."/>
            <person name="Bloem J."/>
            <person name="Labutti K."/>
            <person name="Salamov A."/>
            <person name="Andreopoulos B."/>
            <person name="Baker S."/>
            <person name="Barry K."/>
            <person name="Bills G."/>
            <person name="Bluhm B."/>
            <person name="Cannon C."/>
            <person name="Castanera R."/>
            <person name="Culley D."/>
            <person name="Daum C."/>
            <person name="Ezra D."/>
            <person name="Gonzalez J."/>
            <person name="Henrissat B."/>
            <person name="Kuo A."/>
            <person name="Liang C."/>
            <person name="Lipzen A."/>
            <person name="Lutzoni F."/>
            <person name="Magnuson J."/>
            <person name="Mondo S."/>
            <person name="Nolan M."/>
            <person name="Ohm R."/>
            <person name="Pangilinan J."/>
            <person name="Park H.-J."/>
            <person name="Ramirez L."/>
            <person name="Alfaro M."/>
            <person name="Sun H."/>
            <person name="Tritt A."/>
            <person name="Yoshinaga Y."/>
            <person name="Zwiers L.-H."/>
            <person name="Turgeon B."/>
            <person name="Goodwin S."/>
            <person name="Spatafora J."/>
            <person name="Crous P."/>
            <person name="Grigoriev I."/>
        </authorList>
    </citation>
    <scope>NUCLEOTIDE SEQUENCE</scope>
    <source>
        <strain evidence="2">CBS 122368</strain>
    </source>
</reference>
<evidence type="ECO:0000313" key="3">
    <source>
        <dbReference type="Proteomes" id="UP000800094"/>
    </source>
</evidence>
<protein>
    <recommendedName>
        <fullName evidence="1">DUF7907 domain-containing protein</fullName>
    </recommendedName>
</protein>
<dbReference type="GeneID" id="54576838"/>
<dbReference type="Proteomes" id="UP000800094">
    <property type="component" value="Unassembled WGS sequence"/>
</dbReference>
<sequence>SAALGACHEGAAIEGLCLTKEKPSDAPSSYTTFFHTTSSAQPPLENPGILYWNLSIGNNITYPSAMRFSIDVTSNVALPIFMPGNSSYTAVNFADDGCMYIPKSVDDTVSPPGYFSPPKKLTEWYVCLTRYGYLYQTLVWKIGVQGKPQNPSCQKVEVYRKFN</sequence>
<evidence type="ECO:0000259" key="1">
    <source>
        <dbReference type="Pfam" id="PF25484"/>
    </source>
</evidence>
<feature type="non-terminal residue" evidence="2">
    <location>
        <position position="1"/>
    </location>
</feature>
<keyword evidence="3" id="KW-1185">Reference proteome</keyword>
<dbReference type="AlphaFoldDB" id="A0A6A6IJF4"/>
<dbReference type="EMBL" id="ML987193">
    <property type="protein sequence ID" value="KAF2250541.1"/>
    <property type="molecule type" value="Genomic_DNA"/>
</dbReference>
<dbReference type="OrthoDB" id="3515453at2759"/>
<dbReference type="RefSeq" id="XP_033685545.1">
    <property type="nucleotide sequence ID" value="XM_033823508.1"/>
</dbReference>
<organism evidence="2 3">
    <name type="scientific">Trematosphaeria pertusa</name>
    <dbReference type="NCBI Taxonomy" id="390896"/>
    <lineage>
        <taxon>Eukaryota</taxon>
        <taxon>Fungi</taxon>
        <taxon>Dikarya</taxon>
        <taxon>Ascomycota</taxon>
        <taxon>Pezizomycotina</taxon>
        <taxon>Dothideomycetes</taxon>
        <taxon>Pleosporomycetidae</taxon>
        <taxon>Pleosporales</taxon>
        <taxon>Massarineae</taxon>
        <taxon>Trematosphaeriaceae</taxon>
        <taxon>Trematosphaeria</taxon>
    </lineage>
</organism>
<feature type="domain" description="DUF7907" evidence="1">
    <location>
        <begin position="4"/>
        <end position="161"/>
    </location>
</feature>
<gene>
    <name evidence="2" type="ORF">BU26DRAFT_423406</name>
</gene>